<evidence type="ECO:0000256" key="4">
    <source>
        <dbReference type="ARBA" id="ARBA00022679"/>
    </source>
</evidence>
<dbReference type="PANTHER" id="PTHR20961:SF148">
    <property type="entry name" value="EGF DOMAIN-SPECIFIC O-LINKED N-ACETYLGLUCOSAMINE TRANSFERASE"/>
    <property type="match status" value="1"/>
</dbReference>
<dbReference type="InterPro" id="IPR007657">
    <property type="entry name" value="Glycosyltransferase_61"/>
</dbReference>
<keyword evidence="4" id="KW-0808">Transferase</keyword>
<keyword evidence="3" id="KW-0328">Glycosyltransferase</keyword>
<dbReference type="PANTHER" id="PTHR20961">
    <property type="entry name" value="GLYCOSYLTRANSFERASE"/>
    <property type="match status" value="1"/>
</dbReference>
<organism evidence="14 15">
    <name type="scientific">Ilyodon furcidens</name>
    <name type="common">goldbreast splitfin</name>
    <dbReference type="NCBI Taxonomy" id="33524"/>
    <lineage>
        <taxon>Eukaryota</taxon>
        <taxon>Metazoa</taxon>
        <taxon>Chordata</taxon>
        <taxon>Craniata</taxon>
        <taxon>Vertebrata</taxon>
        <taxon>Euteleostomi</taxon>
        <taxon>Actinopterygii</taxon>
        <taxon>Neopterygii</taxon>
        <taxon>Teleostei</taxon>
        <taxon>Neoteleostei</taxon>
        <taxon>Acanthomorphata</taxon>
        <taxon>Ovalentaria</taxon>
        <taxon>Atherinomorphae</taxon>
        <taxon>Cyprinodontiformes</taxon>
        <taxon>Goodeidae</taxon>
        <taxon>Ilyodon</taxon>
    </lineage>
</organism>
<comment type="catalytic activity">
    <reaction evidence="12">
        <text>L-threonyl-[protein] + UDP-N-acetyl-alpha-D-glucosamine = 3-O-(N-acetyl-beta-D-glucosaminyl)-L-threonyl-[protein] + UDP + H(+)</text>
        <dbReference type="Rhea" id="RHEA:48908"/>
        <dbReference type="Rhea" id="RHEA-COMP:11060"/>
        <dbReference type="Rhea" id="RHEA-COMP:12252"/>
        <dbReference type="ChEBI" id="CHEBI:15378"/>
        <dbReference type="ChEBI" id="CHEBI:30013"/>
        <dbReference type="ChEBI" id="CHEBI:57705"/>
        <dbReference type="ChEBI" id="CHEBI:58223"/>
        <dbReference type="ChEBI" id="CHEBI:90840"/>
        <dbReference type="EC" id="2.4.1.255"/>
    </reaction>
</comment>
<evidence type="ECO:0000256" key="1">
    <source>
        <dbReference type="ARBA" id="ARBA00005449"/>
    </source>
</evidence>
<comment type="caution">
    <text evidence="14">The sequence shown here is derived from an EMBL/GenBank/DDBJ whole genome shotgun (WGS) entry which is preliminary data.</text>
</comment>
<keyword evidence="15" id="KW-1185">Reference proteome</keyword>
<keyword evidence="5" id="KW-0732">Signal</keyword>
<reference evidence="14 15" key="1">
    <citation type="submission" date="2021-06" db="EMBL/GenBank/DDBJ databases">
        <authorList>
            <person name="Palmer J.M."/>
        </authorList>
    </citation>
    <scope>NUCLEOTIDE SEQUENCE [LARGE SCALE GENOMIC DNA]</scope>
    <source>
        <strain evidence="15">if_2019</strain>
        <tissue evidence="14">Muscle</tissue>
    </source>
</reference>
<dbReference type="Pfam" id="PF04577">
    <property type="entry name" value="Glyco_transf_61"/>
    <property type="match status" value="1"/>
</dbReference>
<keyword evidence="6" id="KW-0256">Endoplasmic reticulum</keyword>
<evidence type="ECO:0000256" key="7">
    <source>
        <dbReference type="ARBA" id="ARBA00023180"/>
    </source>
</evidence>
<dbReference type="EC" id="2.4.1.255" evidence="2"/>
<evidence type="ECO:0000259" key="13">
    <source>
        <dbReference type="Pfam" id="PF04577"/>
    </source>
</evidence>
<dbReference type="EMBL" id="JAHRIQ010011805">
    <property type="protein sequence ID" value="MEQ2224117.1"/>
    <property type="molecule type" value="Genomic_DNA"/>
</dbReference>
<comment type="similarity">
    <text evidence="1">Belongs to the glycosyltransferase 61 family.</text>
</comment>
<dbReference type="InterPro" id="IPR049625">
    <property type="entry name" value="Glyco_transf_61_cat"/>
</dbReference>
<dbReference type="Proteomes" id="UP001482620">
    <property type="component" value="Unassembled WGS sequence"/>
</dbReference>
<evidence type="ECO:0000256" key="3">
    <source>
        <dbReference type="ARBA" id="ARBA00022676"/>
    </source>
</evidence>
<evidence type="ECO:0000256" key="5">
    <source>
        <dbReference type="ARBA" id="ARBA00022729"/>
    </source>
</evidence>
<evidence type="ECO:0000256" key="2">
    <source>
        <dbReference type="ARBA" id="ARBA00011970"/>
    </source>
</evidence>
<evidence type="ECO:0000313" key="14">
    <source>
        <dbReference type="EMBL" id="MEQ2224117.1"/>
    </source>
</evidence>
<evidence type="ECO:0000256" key="8">
    <source>
        <dbReference type="ARBA" id="ARBA00037761"/>
    </source>
</evidence>
<keyword evidence="7" id="KW-0325">Glycoprotein</keyword>
<protein>
    <recommendedName>
        <fullName evidence="9">EGF domain-specific O-linked N-acetylglucosamine transferase</fullName>
        <ecNumber evidence="2">2.4.1.255</ecNumber>
    </recommendedName>
    <alternativeName>
        <fullName evidence="10">Extracellular O-linked N-acetylglucosamine transferase</fullName>
    </alternativeName>
</protein>
<evidence type="ECO:0000256" key="9">
    <source>
        <dbReference type="ARBA" id="ARBA00040944"/>
    </source>
</evidence>
<gene>
    <name evidence="14" type="ORF">ILYODFUR_004089</name>
</gene>
<evidence type="ECO:0000256" key="6">
    <source>
        <dbReference type="ARBA" id="ARBA00022824"/>
    </source>
</evidence>
<accession>A0ABV0SU24</accession>
<evidence type="ECO:0000313" key="15">
    <source>
        <dbReference type="Proteomes" id="UP001482620"/>
    </source>
</evidence>
<name>A0ABV0SU24_9TELE</name>
<comment type="function">
    <text evidence="8">Catalyzes the transfer of a single N-acetylglucosamine from UDP-GlcNAc to a serine or threonine residue in extracellular proteins resulting in their modification with a beta-linked N-acetylglucosamine (O-GlcNAc). Specifically glycosylates the Thr residue located between the fifth and sixth conserved cysteines of folded EGF-like domains.</text>
</comment>
<sequence>MNESPRWISSPESCASDAGLVSNLEAKLKGLRVRRVRVTLLARSTEYRRIRNQVELVNALKTVPLLEVSVVDYKYRDVPFLEQLRITHNSDIFIGMHGAGLTHLLFLPDWAIIFELYNCQDESCYRDLARLRGIRYVTWQKMDKVLPQDKGHHPALGDHPKFTNYSFDVEEFMRIVLEAADYVTQHPKWRRKSRVLCKLHDISEGEEAGCAAEPGELGGRCCTCFESGRTGSHRVAHVQSIPAREERRESIRVSLLHSCSPSLSSPSLRRPQRISVTDPGNGVIRRALLFKVRKSHHEVYLVRTFPVKDRRQAG</sequence>
<evidence type="ECO:0000256" key="12">
    <source>
        <dbReference type="ARBA" id="ARBA00049432"/>
    </source>
</evidence>
<proteinExistence type="inferred from homology"/>
<evidence type="ECO:0000256" key="10">
    <source>
        <dbReference type="ARBA" id="ARBA00042574"/>
    </source>
</evidence>
<evidence type="ECO:0000256" key="11">
    <source>
        <dbReference type="ARBA" id="ARBA00048317"/>
    </source>
</evidence>
<comment type="catalytic activity">
    <reaction evidence="11">
        <text>L-seryl-[protein] + UDP-N-acetyl-alpha-D-glucosamine = 3-O-(N-acetyl-beta-D-glucosaminyl)-L-seryl-[protein] + UDP + H(+)</text>
        <dbReference type="Rhea" id="RHEA:48904"/>
        <dbReference type="Rhea" id="RHEA-COMP:9863"/>
        <dbReference type="Rhea" id="RHEA-COMP:12251"/>
        <dbReference type="ChEBI" id="CHEBI:15378"/>
        <dbReference type="ChEBI" id="CHEBI:29999"/>
        <dbReference type="ChEBI" id="CHEBI:57705"/>
        <dbReference type="ChEBI" id="CHEBI:58223"/>
        <dbReference type="ChEBI" id="CHEBI:90838"/>
        <dbReference type="EC" id="2.4.1.255"/>
    </reaction>
</comment>
<feature type="domain" description="Glycosyltransferase 61 catalytic" evidence="13">
    <location>
        <begin position="31"/>
        <end position="111"/>
    </location>
</feature>